<evidence type="ECO:0000313" key="1">
    <source>
        <dbReference type="EMBL" id="SDL31649.1"/>
    </source>
</evidence>
<dbReference type="SUPFAM" id="SSF46955">
    <property type="entry name" value="Putative DNA-binding domain"/>
    <property type="match status" value="1"/>
</dbReference>
<evidence type="ECO:0000313" key="2">
    <source>
        <dbReference type="Proteomes" id="UP000199382"/>
    </source>
</evidence>
<dbReference type="RefSeq" id="WP_139188522.1">
    <property type="nucleotide sequence ID" value="NZ_FNEK01000078.1"/>
</dbReference>
<dbReference type="InterPro" id="IPR009061">
    <property type="entry name" value="DNA-bd_dom_put_sf"/>
</dbReference>
<dbReference type="OrthoDB" id="9806994at2"/>
<keyword evidence="2" id="KW-1185">Reference proteome</keyword>
<dbReference type="EMBL" id="FNEK01000078">
    <property type="protein sequence ID" value="SDL31649.1"/>
    <property type="molecule type" value="Genomic_DNA"/>
</dbReference>
<organism evidence="1 2">
    <name type="scientific">Aliiruegeria lutimaris</name>
    <dbReference type="NCBI Taxonomy" id="571298"/>
    <lineage>
        <taxon>Bacteria</taxon>
        <taxon>Pseudomonadati</taxon>
        <taxon>Pseudomonadota</taxon>
        <taxon>Alphaproteobacteria</taxon>
        <taxon>Rhodobacterales</taxon>
        <taxon>Roseobacteraceae</taxon>
        <taxon>Aliiruegeria</taxon>
    </lineage>
</organism>
<sequence length="55" mass="6339">MSKRTLLTITEKAEELGVTIETLRQWRIAGIGPKFVKYGETVRYVPETIWEEVTA</sequence>
<proteinExistence type="predicted"/>
<accession>A0A1G9J2G5</accession>
<dbReference type="STRING" id="571298.SAMN04488026_10785"/>
<dbReference type="Proteomes" id="UP000199382">
    <property type="component" value="Unassembled WGS sequence"/>
</dbReference>
<name>A0A1G9J2G5_9RHOB</name>
<protein>
    <recommendedName>
        <fullName evidence="3">Helix-turn-helix domain-containing protein</fullName>
    </recommendedName>
</protein>
<reference evidence="1 2" key="1">
    <citation type="submission" date="2016-10" db="EMBL/GenBank/DDBJ databases">
        <authorList>
            <person name="de Groot N.N."/>
        </authorList>
    </citation>
    <scope>NUCLEOTIDE SEQUENCE [LARGE SCALE GENOMIC DNA]</scope>
    <source>
        <strain evidence="1 2">DSM 25294</strain>
    </source>
</reference>
<gene>
    <name evidence="1" type="ORF">SAMN04488026_10785</name>
</gene>
<dbReference type="AlphaFoldDB" id="A0A1G9J2G5"/>
<evidence type="ECO:0008006" key="3">
    <source>
        <dbReference type="Google" id="ProtNLM"/>
    </source>
</evidence>